<name>A0A3S3U4Z1_9FLAO</name>
<sequence length="73" mass="8322">MNPTTNTTTYDVITSTMMEGFEAVIKVTGLDETEKAYERFERLDQEGANALIEWAKALLMPDHNENDNNPEKK</sequence>
<comment type="caution">
    <text evidence="1">The sequence shown here is derived from an EMBL/GenBank/DDBJ whole genome shotgun (WGS) entry which is preliminary data.</text>
</comment>
<reference evidence="1 2" key="1">
    <citation type="submission" date="2019-01" db="EMBL/GenBank/DDBJ databases">
        <title>Flavobacterium sp. nov.,isolated from freshwater.</title>
        <authorList>
            <person name="Zhang R."/>
            <person name="Du Z.-J."/>
        </authorList>
    </citation>
    <scope>NUCLEOTIDE SEQUENCE [LARGE SCALE GENOMIC DNA]</scope>
    <source>
        <strain evidence="1 2">1E403</strain>
    </source>
</reference>
<gene>
    <name evidence="1" type="ORF">EPI11_00235</name>
</gene>
<accession>A0A3S3U4Z1</accession>
<dbReference type="EMBL" id="SBII01000001">
    <property type="protein sequence ID" value="RWX03392.1"/>
    <property type="molecule type" value="Genomic_DNA"/>
</dbReference>
<dbReference type="AlphaFoldDB" id="A0A3S3U4Z1"/>
<evidence type="ECO:0000313" key="1">
    <source>
        <dbReference type="EMBL" id="RWX03392.1"/>
    </source>
</evidence>
<dbReference type="Proteomes" id="UP000287527">
    <property type="component" value="Unassembled WGS sequence"/>
</dbReference>
<organism evidence="1 2">
    <name type="scientific">Flavobacterium cerinum</name>
    <dbReference type="NCBI Taxonomy" id="2502784"/>
    <lineage>
        <taxon>Bacteria</taxon>
        <taxon>Pseudomonadati</taxon>
        <taxon>Bacteroidota</taxon>
        <taxon>Flavobacteriia</taxon>
        <taxon>Flavobacteriales</taxon>
        <taxon>Flavobacteriaceae</taxon>
        <taxon>Flavobacterium</taxon>
    </lineage>
</organism>
<keyword evidence="2" id="KW-1185">Reference proteome</keyword>
<dbReference type="RefSeq" id="WP_128387948.1">
    <property type="nucleotide sequence ID" value="NZ_SBII01000001.1"/>
</dbReference>
<proteinExistence type="predicted"/>
<evidence type="ECO:0000313" key="2">
    <source>
        <dbReference type="Proteomes" id="UP000287527"/>
    </source>
</evidence>
<protein>
    <submittedName>
        <fullName evidence="1">Uncharacterized protein</fullName>
    </submittedName>
</protein>